<feature type="transmembrane region" description="Helical" evidence="1">
    <location>
        <begin position="248"/>
        <end position="267"/>
    </location>
</feature>
<keyword evidence="3" id="KW-1185">Reference proteome</keyword>
<dbReference type="OrthoDB" id="2936582at2759"/>
<feature type="transmembrane region" description="Helical" evidence="1">
    <location>
        <begin position="121"/>
        <end position="142"/>
    </location>
</feature>
<accession>A0A5C3KN78</accession>
<dbReference type="Proteomes" id="UP000307440">
    <property type="component" value="Unassembled WGS sequence"/>
</dbReference>
<evidence type="ECO:0000313" key="2">
    <source>
        <dbReference type="EMBL" id="TFK21732.1"/>
    </source>
</evidence>
<feature type="transmembrane region" description="Helical" evidence="1">
    <location>
        <begin position="51"/>
        <end position="71"/>
    </location>
</feature>
<protein>
    <submittedName>
        <fullName evidence="2">Uncharacterized protein</fullName>
    </submittedName>
</protein>
<dbReference type="EMBL" id="ML210259">
    <property type="protein sequence ID" value="TFK21732.1"/>
    <property type="molecule type" value="Genomic_DNA"/>
</dbReference>
<feature type="transmembrane region" description="Helical" evidence="1">
    <location>
        <begin position="20"/>
        <end position="39"/>
    </location>
</feature>
<sequence>MSFPATTQTFSGRSLLAWKVVISVLYGAGIAASAARLIYRYRSKSLGVDDYFALLVPISSAISAGVIWPLYKALDSHDGIPEQVTLYWVMSVSWLITIWSSRIALGFTLKKTIPEGSAFRMAFNVLLICFAILLFGNIPWLVTTGCTHMSRFQPDIRTLTYCNANRRGYAIINFISLFYSEIWLIIIPVLAHIKSRLSVSQSRTLQISACLSAVLIVLTSLHAAVYFSPLVVGSDGLFTIDMAQHLEAALSAIVCNVPILVAFFFWARRGEAENGTVAVAPTFQVSLNETSKQDDEVSIASREVKDIHVV</sequence>
<gene>
    <name evidence="2" type="ORF">FA15DRAFT_68098</name>
</gene>
<evidence type="ECO:0000256" key="1">
    <source>
        <dbReference type="SAM" id="Phobius"/>
    </source>
</evidence>
<dbReference type="AlphaFoldDB" id="A0A5C3KN78"/>
<feature type="transmembrane region" description="Helical" evidence="1">
    <location>
        <begin position="169"/>
        <end position="193"/>
    </location>
</feature>
<dbReference type="STRING" id="230819.A0A5C3KN78"/>
<keyword evidence="1" id="KW-0472">Membrane</keyword>
<evidence type="ECO:0000313" key="3">
    <source>
        <dbReference type="Proteomes" id="UP000307440"/>
    </source>
</evidence>
<reference evidence="2 3" key="1">
    <citation type="journal article" date="2019" name="Nat. Ecol. Evol.">
        <title>Megaphylogeny resolves global patterns of mushroom evolution.</title>
        <authorList>
            <person name="Varga T."/>
            <person name="Krizsan K."/>
            <person name="Foldi C."/>
            <person name="Dima B."/>
            <person name="Sanchez-Garcia M."/>
            <person name="Sanchez-Ramirez S."/>
            <person name="Szollosi G.J."/>
            <person name="Szarkandi J.G."/>
            <person name="Papp V."/>
            <person name="Albert L."/>
            <person name="Andreopoulos W."/>
            <person name="Angelini C."/>
            <person name="Antonin V."/>
            <person name="Barry K.W."/>
            <person name="Bougher N.L."/>
            <person name="Buchanan P."/>
            <person name="Buyck B."/>
            <person name="Bense V."/>
            <person name="Catcheside P."/>
            <person name="Chovatia M."/>
            <person name="Cooper J."/>
            <person name="Damon W."/>
            <person name="Desjardin D."/>
            <person name="Finy P."/>
            <person name="Geml J."/>
            <person name="Haridas S."/>
            <person name="Hughes K."/>
            <person name="Justo A."/>
            <person name="Karasinski D."/>
            <person name="Kautmanova I."/>
            <person name="Kiss B."/>
            <person name="Kocsube S."/>
            <person name="Kotiranta H."/>
            <person name="LaButti K.M."/>
            <person name="Lechner B.E."/>
            <person name="Liimatainen K."/>
            <person name="Lipzen A."/>
            <person name="Lukacs Z."/>
            <person name="Mihaltcheva S."/>
            <person name="Morgado L.N."/>
            <person name="Niskanen T."/>
            <person name="Noordeloos M.E."/>
            <person name="Ohm R.A."/>
            <person name="Ortiz-Santana B."/>
            <person name="Ovrebo C."/>
            <person name="Racz N."/>
            <person name="Riley R."/>
            <person name="Savchenko A."/>
            <person name="Shiryaev A."/>
            <person name="Soop K."/>
            <person name="Spirin V."/>
            <person name="Szebenyi C."/>
            <person name="Tomsovsky M."/>
            <person name="Tulloss R.E."/>
            <person name="Uehling J."/>
            <person name="Grigoriev I.V."/>
            <person name="Vagvolgyi C."/>
            <person name="Papp T."/>
            <person name="Martin F.M."/>
            <person name="Miettinen O."/>
            <person name="Hibbett D.S."/>
            <person name="Nagy L.G."/>
        </authorList>
    </citation>
    <scope>NUCLEOTIDE SEQUENCE [LARGE SCALE GENOMIC DNA]</scope>
    <source>
        <strain evidence="2 3">CBS 121175</strain>
    </source>
</reference>
<keyword evidence="1" id="KW-1133">Transmembrane helix</keyword>
<organism evidence="2 3">
    <name type="scientific">Coprinopsis marcescibilis</name>
    <name type="common">Agaric fungus</name>
    <name type="synonym">Psathyrella marcescibilis</name>
    <dbReference type="NCBI Taxonomy" id="230819"/>
    <lineage>
        <taxon>Eukaryota</taxon>
        <taxon>Fungi</taxon>
        <taxon>Dikarya</taxon>
        <taxon>Basidiomycota</taxon>
        <taxon>Agaricomycotina</taxon>
        <taxon>Agaricomycetes</taxon>
        <taxon>Agaricomycetidae</taxon>
        <taxon>Agaricales</taxon>
        <taxon>Agaricineae</taxon>
        <taxon>Psathyrellaceae</taxon>
        <taxon>Coprinopsis</taxon>
    </lineage>
</organism>
<keyword evidence="1" id="KW-0812">Transmembrane</keyword>
<proteinExistence type="predicted"/>
<feature type="transmembrane region" description="Helical" evidence="1">
    <location>
        <begin position="86"/>
        <end position="109"/>
    </location>
</feature>
<name>A0A5C3KN78_COPMA</name>
<feature type="transmembrane region" description="Helical" evidence="1">
    <location>
        <begin position="205"/>
        <end position="228"/>
    </location>
</feature>